<gene>
    <name evidence="2" type="ORF">P7M15_05505</name>
</gene>
<protein>
    <recommendedName>
        <fullName evidence="4">Glycosyltransferase</fullName>
    </recommendedName>
</protein>
<dbReference type="Proteomes" id="UP001214976">
    <property type="component" value="Unassembled WGS sequence"/>
</dbReference>
<evidence type="ECO:0000313" key="3">
    <source>
        <dbReference type="Proteomes" id="UP001214976"/>
    </source>
</evidence>
<evidence type="ECO:0000313" key="2">
    <source>
        <dbReference type="EMBL" id="MDG2949978.1"/>
    </source>
</evidence>
<dbReference type="SUPFAM" id="SSF53756">
    <property type="entry name" value="UDP-Glycosyltransferase/glycogen phosphorylase"/>
    <property type="match status" value="1"/>
</dbReference>
<dbReference type="GO" id="GO:0016757">
    <property type="term" value="F:glycosyltransferase activity"/>
    <property type="evidence" value="ECO:0007669"/>
    <property type="project" value="TreeGrafter"/>
</dbReference>
<dbReference type="Gene3D" id="3.40.50.2000">
    <property type="entry name" value="Glycogen Phosphorylase B"/>
    <property type="match status" value="2"/>
</dbReference>
<dbReference type="EMBL" id="JARQTW010000008">
    <property type="protein sequence ID" value="MDG2949978.1"/>
    <property type="molecule type" value="Genomic_DNA"/>
</dbReference>
<comment type="caution">
    <text evidence="2">The sequence shown here is derived from an EMBL/GenBank/DDBJ whole genome shotgun (WGS) entry which is preliminary data.</text>
</comment>
<reference evidence="2" key="1">
    <citation type="submission" date="2023-03" db="EMBL/GenBank/DDBJ databases">
        <title>Classification of Bisgaard taxon 6 and taxon 10 as Exercitatus varius gen. nov., spec. nov.</title>
        <authorList>
            <person name="Christensen H."/>
        </authorList>
    </citation>
    <scope>NUCLEOTIDE SEQUENCE</scope>
    <source>
        <strain evidence="2">86116</strain>
    </source>
</reference>
<dbReference type="PANTHER" id="PTHR46401">
    <property type="entry name" value="GLYCOSYLTRANSFERASE WBBK-RELATED"/>
    <property type="match status" value="1"/>
</dbReference>
<accession>A0AAW6QCV8</accession>
<evidence type="ECO:0000256" key="1">
    <source>
        <dbReference type="ARBA" id="ARBA00022679"/>
    </source>
</evidence>
<dbReference type="RefSeq" id="WP_317477077.1">
    <property type="nucleotide sequence ID" value="NZ_JARQTW010000008.1"/>
</dbReference>
<name>A0AAW6QCV8_9PAST</name>
<dbReference type="AlphaFoldDB" id="A0AAW6QCV8"/>
<sequence>MKKILFFTYGDANKPATWSNVPYLFSRTLEKKGIDVIRINIAPNKYINALFSRVLLRLLTFFYPDHKYSFIRMPIYRFFANRVIKKAIKNHQPDLCFFSNFDFIKPDKNIPTVLFSDWTYDILVRERLSRPPYFFERAFISHQEKAINSADLVISLFEKCAKEMNKVYPNANVVFLGGNVVNSLYNGNIILSELIMKKQISNKILFIGGKHYKSGAQTLINAFNILDNCQYELHIIGLTRSDLKNCSDKVYCYGYLDKNLEDSRNTYYKLMSSAKYIANPTPIWAGYSSTIEAMYFATPVIVPAYMEFVAEFGDDIDFGFYLEDCSEKSVSKILSKAFSLSPSEYKAIAEKAHFRVKDYSWESYVDRFLVKLNQVIKN</sequence>
<organism evidence="2 3">
    <name type="scientific">Exercitatus varius</name>
    <dbReference type="NCBI Taxonomy" id="67857"/>
    <lineage>
        <taxon>Bacteria</taxon>
        <taxon>Pseudomonadati</taxon>
        <taxon>Pseudomonadota</taxon>
        <taxon>Gammaproteobacteria</taxon>
        <taxon>Pasteurellales</taxon>
        <taxon>Pasteurellaceae</taxon>
        <taxon>Exercitatus</taxon>
    </lineage>
</organism>
<evidence type="ECO:0008006" key="4">
    <source>
        <dbReference type="Google" id="ProtNLM"/>
    </source>
</evidence>
<keyword evidence="1" id="KW-0808">Transferase</keyword>
<dbReference type="PANTHER" id="PTHR46401:SF2">
    <property type="entry name" value="GLYCOSYLTRANSFERASE WBBK-RELATED"/>
    <property type="match status" value="1"/>
</dbReference>
<proteinExistence type="predicted"/>